<dbReference type="GO" id="GO:0004497">
    <property type="term" value="F:monooxygenase activity"/>
    <property type="evidence" value="ECO:0007669"/>
    <property type="project" value="UniProtKB-KW"/>
</dbReference>
<gene>
    <name evidence="12" type="ORF">RDB_LOCUS151855</name>
</gene>
<evidence type="ECO:0000256" key="8">
    <source>
        <dbReference type="ARBA" id="ARBA00023033"/>
    </source>
</evidence>
<dbReference type="GO" id="GO:0005506">
    <property type="term" value="F:iron ion binding"/>
    <property type="evidence" value="ECO:0007669"/>
    <property type="project" value="InterPro"/>
</dbReference>
<evidence type="ECO:0000256" key="4">
    <source>
        <dbReference type="ARBA" id="ARBA00022617"/>
    </source>
</evidence>
<dbReference type="CDD" id="cd11065">
    <property type="entry name" value="CYP64-like"/>
    <property type="match status" value="1"/>
</dbReference>
<evidence type="ECO:0000256" key="1">
    <source>
        <dbReference type="ARBA" id="ARBA00001971"/>
    </source>
</evidence>
<evidence type="ECO:0000313" key="12">
    <source>
        <dbReference type="EMBL" id="CAE6500156.1"/>
    </source>
</evidence>
<feature type="chain" id="PRO_5034210157" description="O-methylsterigmatocystin oxidoreductase" evidence="11">
    <location>
        <begin position="30"/>
        <end position="514"/>
    </location>
</feature>
<feature type="binding site" description="axial binding residue" evidence="9">
    <location>
        <position position="446"/>
    </location>
    <ligand>
        <name>heme</name>
        <dbReference type="ChEBI" id="CHEBI:30413"/>
    </ligand>
    <ligandPart>
        <name>Fe</name>
        <dbReference type="ChEBI" id="CHEBI:18248"/>
    </ligandPart>
</feature>
<dbReference type="EMBL" id="CAJMWX010001639">
    <property type="protein sequence ID" value="CAE6500156.1"/>
    <property type="molecule type" value="Genomic_DNA"/>
</dbReference>
<comment type="pathway">
    <text evidence="2">Secondary metabolite biosynthesis.</text>
</comment>
<keyword evidence="7 9" id="KW-0408">Iron</keyword>
<dbReference type="InterPro" id="IPR036396">
    <property type="entry name" value="Cyt_P450_sf"/>
</dbReference>
<sequence length="514" mass="57947">MAGATTLSCGALLFSSLVLLHLYRQENDSQESKSIPSPRAFPLIGNIFSIPPGVEHIAYTTLGKLLKSDIISLRLFGHNIVILNSSTATSDLLEKRSAVYSDRYCPPMIEEPSLLDWTTITPSLGYNDLWRHHRRILNNWLNSRAVTQFHRQQEEQTHILLKRLLEVPPTAQPFDRVKDEIFFSMASSMFRVAYGYRLKDAQDSFFIKARLTLHRLGEAAMFTNFLVNVFPFLKYAPTWMPGTNWKRTARQWRADKEQALNGPYEWTKAQIAAGTSEPSVIGALLQGHALASGLSSAEKDGCLREIGMVFYAGGTDTSSNALIVFIAAMVLHPEVQAKAQAEIDATLGPTVLPVMSDRDRLPYVNRLIMEVLRWHPILPTALPHVCFQDDVYRGYEIKKGTILLGNIWAISRDEVAYHNPDVFNPERFEDPNVPQAPVFGWGRRKCPGIHYADYSLFITIASLLATFTFSKVQGKEVPKVEAAANSAITELKPFDFEFSPRSEKHRRIILDSLH</sequence>
<dbReference type="Gene3D" id="1.10.630.10">
    <property type="entry name" value="Cytochrome P450"/>
    <property type="match status" value="1"/>
</dbReference>
<dbReference type="GO" id="GO:0016705">
    <property type="term" value="F:oxidoreductase activity, acting on paired donors, with incorporation or reduction of molecular oxygen"/>
    <property type="evidence" value="ECO:0007669"/>
    <property type="project" value="InterPro"/>
</dbReference>
<proteinExistence type="inferred from homology"/>
<dbReference type="InterPro" id="IPR050364">
    <property type="entry name" value="Cytochrome_P450_fung"/>
</dbReference>
<dbReference type="InterPro" id="IPR017972">
    <property type="entry name" value="Cyt_P450_CS"/>
</dbReference>
<keyword evidence="5 9" id="KW-0479">Metal-binding</keyword>
<evidence type="ECO:0008006" key="14">
    <source>
        <dbReference type="Google" id="ProtNLM"/>
    </source>
</evidence>
<evidence type="ECO:0000256" key="7">
    <source>
        <dbReference type="ARBA" id="ARBA00023004"/>
    </source>
</evidence>
<evidence type="ECO:0000256" key="6">
    <source>
        <dbReference type="ARBA" id="ARBA00023002"/>
    </source>
</evidence>
<dbReference type="Pfam" id="PF00067">
    <property type="entry name" value="p450"/>
    <property type="match status" value="1"/>
</dbReference>
<keyword evidence="11" id="KW-0732">Signal</keyword>
<dbReference type="GO" id="GO:0020037">
    <property type="term" value="F:heme binding"/>
    <property type="evidence" value="ECO:0007669"/>
    <property type="project" value="InterPro"/>
</dbReference>
<evidence type="ECO:0000256" key="5">
    <source>
        <dbReference type="ARBA" id="ARBA00022723"/>
    </source>
</evidence>
<comment type="cofactor">
    <cofactor evidence="1 9">
        <name>heme</name>
        <dbReference type="ChEBI" id="CHEBI:30413"/>
    </cofactor>
</comment>
<evidence type="ECO:0000256" key="11">
    <source>
        <dbReference type="SAM" id="SignalP"/>
    </source>
</evidence>
<evidence type="ECO:0000256" key="9">
    <source>
        <dbReference type="PIRSR" id="PIRSR602401-1"/>
    </source>
</evidence>
<dbReference type="OrthoDB" id="10008801at2759"/>
<organism evidence="12 13">
    <name type="scientific">Rhizoctonia solani</name>
    <dbReference type="NCBI Taxonomy" id="456999"/>
    <lineage>
        <taxon>Eukaryota</taxon>
        <taxon>Fungi</taxon>
        <taxon>Dikarya</taxon>
        <taxon>Basidiomycota</taxon>
        <taxon>Agaricomycotina</taxon>
        <taxon>Agaricomycetes</taxon>
        <taxon>Cantharellales</taxon>
        <taxon>Ceratobasidiaceae</taxon>
        <taxon>Rhizoctonia</taxon>
    </lineage>
</organism>
<evidence type="ECO:0000256" key="10">
    <source>
        <dbReference type="RuleBase" id="RU000461"/>
    </source>
</evidence>
<dbReference type="PANTHER" id="PTHR46300:SF7">
    <property type="entry name" value="P450, PUTATIVE (EUROFUNG)-RELATED"/>
    <property type="match status" value="1"/>
</dbReference>
<keyword evidence="6 10" id="KW-0560">Oxidoreductase</keyword>
<dbReference type="InterPro" id="IPR002401">
    <property type="entry name" value="Cyt_P450_E_grp-I"/>
</dbReference>
<protein>
    <recommendedName>
        <fullName evidence="14">O-methylsterigmatocystin oxidoreductase</fullName>
    </recommendedName>
</protein>
<dbReference type="SUPFAM" id="SSF48264">
    <property type="entry name" value="Cytochrome P450"/>
    <property type="match status" value="1"/>
</dbReference>
<dbReference type="PROSITE" id="PS00086">
    <property type="entry name" value="CYTOCHROME_P450"/>
    <property type="match status" value="1"/>
</dbReference>
<evidence type="ECO:0000256" key="3">
    <source>
        <dbReference type="ARBA" id="ARBA00010617"/>
    </source>
</evidence>
<reference evidence="12" key="1">
    <citation type="submission" date="2021-01" db="EMBL/GenBank/DDBJ databases">
        <authorList>
            <person name="Kaushik A."/>
        </authorList>
    </citation>
    <scope>NUCLEOTIDE SEQUENCE</scope>
    <source>
        <strain evidence="12">AG4-R118</strain>
    </source>
</reference>
<keyword evidence="8 10" id="KW-0503">Monooxygenase</keyword>
<accession>A0A8H3H6E2</accession>
<dbReference type="PRINTS" id="PR00463">
    <property type="entry name" value="EP450I"/>
</dbReference>
<name>A0A8H3H6E2_9AGAM</name>
<evidence type="ECO:0000256" key="2">
    <source>
        <dbReference type="ARBA" id="ARBA00005179"/>
    </source>
</evidence>
<comment type="similarity">
    <text evidence="3 10">Belongs to the cytochrome P450 family.</text>
</comment>
<dbReference type="Proteomes" id="UP000663888">
    <property type="component" value="Unassembled WGS sequence"/>
</dbReference>
<dbReference type="PANTHER" id="PTHR46300">
    <property type="entry name" value="P450, PUTATIVE (EUROFUNG)-RELATED-RELATED"/>
    <property type="match status" value="1"/>
</dbReference>
<feature type="signal peptide" evidence="11">
    <location>
        <begin position="1"/>
        <end position="29"/>
    </location>
</feature>
<keyword evidence="4 9" id="KW-0349">Heme</keyword>
<dbReference type="AlphaFoldDB" id="A0A8H3H6E2"/>
<comment type="caution">
    <text evidence="12">The sequence shown here is derived from an EMBL/GenBank/DDBJ whole genome shotgun (WGS) entry which is preliminary data.</text>
</comment>
<dbReference type="InterPro" id="IPR001128">
    <property type="entry name" value="Cyt_P450"/>
</dbReference>
<evidence type="ECO:0000313" key="13">
    <source>
        <dbReference type="Proteomes" id="UP000663888"/>
    </source>
</evidence>